<protein>
    <submittedName>
        <fullName evidence="2">Phage tail protein</fullName>
    </submittedName>
</protein>
<dbReference type="SUPFAM" id="SSF57997">
    <property type="entry name" value="Tropomyosin"/>
    <property type="match status" value="1"/>
</dbReference>
<organism evidence="2 3">
    <name type="scientific">Anaerotalea alkaliphila</name>
    <dbReference type="NCBI Taxonomy" id="2662126"/>
    <lineage>
        <taxon>Bacteria</taxon>
        <taxon>Bacillati</taxon>
        <taxon>Bacillota</taxon>
        <taxon>Clostridia</taxon>
        <taxon>Eubacteriales</taxon>
        <taxon>Anaerotalea</taxon>
    </lineage>
</organism>
<accession>A0A7X5KME8</accession>
<dbReference type="PANTHER" id="PTHR37813">
    <property type="entry name" value="FELS-2 PROPHAGE PROTEIN"/>
    <property type="match status" value="1"/>
</dbReference>
<evidence type="ECO:0000313" key="3">
    <source>
        <dbReference type="Proteomes" id="UP000461585"/>
    </source>
</evidence>
<gene>
    <name evidence="2" type="ORF">GXN74_09080</name>
</gene>
<evidence type="ECO:0000313" key="2">
    <source>
        <dbReference type="EMBL" id="NDL67891.1"/>
    </source>
</evidence>
<sequence length="759" mass="79707">MAGDSNFGLKIGVEGEKEFKNSLREINRDFKVLGSEMKLVTSQFDKQDKSLQAVTARNEVLNKEIDAQKNKIGTLEAALKNAAESFGENDKRTKAWQIQLNNANADLNKMERELDDNNKALDQASDGFDDAGKEADKFGDEIKDSAKIADDSGGKFEKLGSVMKGVAAGIGVAMAAIGTAAVTAGKKLYDMANEAAAAGDEIDKASQRIGLSRKGYQEWDYVLSQNGASISSLENGMKKLNNTVDDAINGSSSATEKFQRLGISMADLQGKSREEVFEMTIKGLQGISDEGEKAAIANDLLGNASVELSALLNQTADSTEDLKNKASELGLVMSDESVDAAVNYTDAMDNLTRSFAGVKNNITSQLLPGFTMVLDGLTGLITGQEGAAEQLKEGAKETVEQIAIILPQILEVVTGLISAIAEVAPDLIIALVNGILDNLPTLIEAATNIIMTIVGGLIEALPQITEGALQLVLTLVEGIIANLPALVEAALVMIVTLATGLGDALPELIPSIVEAVILIATTLINNLDLVLDAAFQIISGLAQGILNALPTLMQALPQIINSIITFITTNLPKIIEMGVNLTVQLAAGLIRAIPQLVAQLPQIITAIVTGLARAIPAMMDVGKNIARGLWDGISSMIGWLKGKVDSMVGGIVKGVKGVLGIRSPSKVFAGIGANMSEGIGEGFTEAMSGVEKDIQGAIPTDFDLDLNSQVSGSLGGSEGAVFDVTIPLTIDGNILTRVIAQLQWNQNTVTVRNLGVAGS</sequence>
<keyword evidence="1" id="KW-0175">Coiled coil</keyword>
<keyword evidence="3" id="KW-1185">Reference proteome</keyword>
<name>A0A7X5KME8_9FIRM</name>
<dbReference type="SUPFAM" id="SSF48371">
    <property type="entry name" value="ARM repeat"/>
    <property type="match status" value="1"/>
</dbReference>
<dbReference type="PANTHER" id="PTHR37813:SF1">
    <property type="entry name" value="FELS-2 PROPHAGE PROTEIN"/>
    <property type="match status" value="1"/>
</dbReference>
<dbReference type="InterPro" id="IPR011989">
    <property type="entry name" value="ARM-like"/>
</dbReference>
<proteinExistence type="predicted"/>
<dbReference type="Gene3D" id="1.20.120.330">
    <property type="entry name" value="Nucleotidyltransferases domain 2"/>
    <property type="match status" value="1"/>
</dbReference>
<evidence type="ECO:0000256" key="1">
    <source>
        <dbReference type="SAM" id="Coils"/>
    </source>
</evidence>
<dbReference type="Gene3D" id="1.25.10.10">
    <property type="entry name" value="Leucine-rich Repeat Variant"/>
    <property type="match status" value="1"/>
</dbReference>
<dbReference type="Proteomes" id="UP000461585">
    <property type="component" value="Unassembled WGS sequence"/>
</dbReference>
<dbReference type="RefSeq" id="WP_162370618.1">
    <property type="nucleotide sequence ID" value="NZ_JAAEEH010000023.1"/>
</dbReference>
<reference evidence="2 3" key="1">
    <citation type="submission" date="2020-01" db="EMBL/GenBank/DDBJ databases">
        <title>Anaeroalcalibacter tamaniensis gen. nov., sp. nov., moderately halophilic strictly anaerobic fermenter bacterium from mud volcano of Taman peninsula.</title>
        <authorList>
            <person name="Frolova A."/>
            <person name="Merkel A.Y."/>
            <person name="Slobodkin A.I."/>
        </authorList>
    </citation>
    <scope>NUCLEOTIDE SEQUENCE [LARGE SCALE GENOMIC DNA]</scope>
    <source>
        <strain evidence="2 3">F-3ap</strain>
    </source>
</reference>
<dbReference type="EMBL" id="JAAEEH010000023">
    <property type="protein sequence ID" value="NDL67891.1"/>
    <property type="molecule type" value="Genomic_DNA"/>
</dbReference>
<comment type="caution">
    <text evidence="2">The sequence shown here is derived from an EMBL/GenBank/DDBJ whole genome shotgun (WGS) entry which is preliminary data.</text>
</comment>
<dbReference type="AlphaFoldDB" id="A0A7X5KME8"/>
<feature type="coiled-coil region" evidence="1">
    <location>
        <begin position="51"/>
        <end position="127"/>
    </location>
</feature>
<dbReference type="InterPro" id="IPR016024">
    <property type="entry name" value="ARM-type_fold"/>
</dbReference>